<evidence type="ECO:0000313" key="1">
    <source>
        <dbReference type="EMBL" id="QKX55635.1"/>
    </source>
</evidence>
<proteinExistence type="predicted"/>
<dbReference type="GeneID" id="55990239"/>
<sequence length="214" mass="25177">MYKDATEIFFRNNTFVVPPRTCKFWAHDGDNGWISGQGYMRVDDTGWYPASFLKFLSLFPDSTRHLLRSIQLVMPRRFRYGYLAQGSNGHADWLATIDFIATAFPVSNLTLTVDFPVTFGLRPEWQLKEGETVEQKDRRMWREYKRILEPLGRLEGLQNLFVYTGWPIGKENFHRRAKQEQFLEKRVMGEAYDSYARGKPVVPSSRELEMFIRT</sequence>
<organism evidence="1 2">
    <name type="scientific">Talaromyces rugulosus</name>
    <name type="common">Penicillium rugulosum</name>
    <dbReference type="NCBI Taxonomy" id="121627"/>
    <lineage>
        <taxon>Eukaryota</taxon>
        <taxon>Fungi</taxon>
        <taxon>Dikarya</taxon>
        <taxon>Ascomycota</taxon>
        <taxon>Pezizomycotina</taxon>
        <taxon>Eurotiomycetes</taxon>
        <taxon>Eurotiomycetidae</taxon>
        <taxon>Eurotiales</taxon>
        <taxon>Trichocomaceae</taxon>
        <taxon>Talaromyces</taxon>
        <taxon>Talaromyces sect. Islandici</taxon>
    </lineage>
</organism>
<dbReference type="KEGG" id="trg:TRUGW13939_02732"/>
<dbReference type="EMBL" id="CP055899">
    <property type="protein sequence ID" value="QKX55635.1"/>
    <property type="molecule type" value="Genomic_DNA"/>
</dbReference>
<dbReference type="OrthoDB" id="4479040at2759"/>
<dbReference type="RefSeq" id="XP_035341813.1">
    <property type="nucleotide sequence ID" value="XM_035485920.1"/>
</dbReference>
<keyword evidence="2" id="KW-1185">Reference proteome</keyword>
<reference evidence="2" key="1">
    <citation type="submission" date="2020-06" db="EMBL/GenBank/DDBJ databases">
        <title>A chromosome-scale genome assembly of Talaromyces rugulosus W13939.</title>
        <authorList>
            <person name="Wang B."/>
            <person name="Guo L."/>
            <person name="Ye K."/>
            <person name="Wang L."/>
        </authorList>
    </citation>
    <scope>NUCLEOTIDE SEQUENCE [LARGE SCALE GENOMIC DNA]</scope>
    <source>
        <strain evidence="2">W13939</strain>
    </source>
</reference>
<dbReference type="AlphaFoldDB" id="A0A7H8QQ88"/>
<evidence type="ECO:0000313" key="2">
    <source>
        <dbReference type="Proteomes" id="UP000509510"/>
    </source>
</evidence>
<gene>
    <name evidence="1" type="ORF">TRUGW13939_02732</name>
</gene>
<name>A0A7H8QQ88_TALRU</name>
<accession>A0A7H8QQ88</accession>
<dbReference type="Proteomes" id="UP000509510">
    <property type="component" value="Chromosome II"/>
</dbReference>
<protein>
    <submittedName>
        <fullName evidence="1">Uncharacterized protein</fullName>
    </submittedName>
</protein>